<feature type="coiled-coil region" evidence="1">
    <location>
        <begin position="336"/>
        <end position="441"/>
    </location>
</feature>
<dbReference type="OrthoDB" id="49395at2759"/>
<feature type="region of interest" description="Disordered" evidence="2">
    <location>
        <begin position="163"/>
        <end position="185"/>
    </location>
</feature>
<organism evidence="4 5">
    <name type="scientific">Hesseltinella vesiculosa</name>
    <dbReference type="NCBI Taxonomy" id="101127"/>
    <lineage>
        <taxon>Eukaryota</taxon>
        <taxon>Fungi</taxon>
        <taxon>Fungi incertae sedis</taxon>
        <taxon>Mucoromycota</taxon>
        <taxon>Mucoromycotina</taxon>
        <taxon>Mucoromycetes</taxon>
        <taxon>Mucorales</taxon>
        <taxon>Cunninghamellaceae</taxon>
        <taxon>Hesseltinella</taxon>
    </lineage>
</organism>
<dbReference type="AlphaFoldDB" id="A0A1X2GK63"/>
<sequence>MLLEQQTLTIEDLTRRGQELKRQVEESAQLKDQLDEYRHIAEKLQKAENVIEKFKKKMEDSADLKRQVKGLEDQNHSLMERNQQIENEYRKVLAFKTLMDSYKDQVAMLETKNNELIREKNKREYDLQQMTKKIDMMEMDRARDSDRILTLEDHLQEAQLGVSRSTLQTESMDVDEEEDEDHNLDGSLEESLKETNVTELKRSKRRLERELRTLQEKSDIGSKSDKAMVLQHLLEDANRLKAQFERNYLEVSQERDILQSDMARVREGISDALLDDSDYTMSLRLHIIDLEKESKQLRADVSRLEDRVNDNGYHAPAHRPSFALAGIDQLEGGADIDAFKAQYKEMTTKQALLEEQTKKQLQDINKLLFEKDTLQRQHMDQKDQLLEKERLYSEMKASLAVFEAKDDEPVKKMVAQLQQQLVQKQEQFSETQAKLKRAREVRHPVVKACLIFFFYRSLSGKTKW</sequence>
<dbReference type="GO" id="GO:0030705">
    <property type="term" value="P:cytoskeleton-dependent intracellular transport"/>
    <property type="evidence" value="ECO:0007669"/>
    <property type="project" value="TreeGrafter"/>
</dbReference>
<evidence type="ECO:0000313" key="5">
    <source>
        <dbReference type="Proteomes" id="UP000242146"/>
    </source>
</evidence>
<comment type="caution">
    <text evidence="4">The sequence shown here is derived from an EMBL/GenBank/DDBJ whole genome shotgun (WGS) entry which is preliminary data.</text>
</comment>
<gene>
    <name evidence="4" type="ORF">DM01DRAFT_1024989</name>
</gene>
<dbReference type="PANTHER" id="PTHR18947:SF28">
    <property type="entry name" value="GIRDIN, ISOFORM A"/>
    <property type="match status" value="1"/>
</dbReference>
<dbReference type="InterPro" id="IPR008636">
    <property type="entry name" value="Hook_C"/>
</dbReference>
<dbReference type="GO" id="GO:0008017">
    <property type="term" value="F:microtubule binding"/>
    <property type="evidence" value="ECO:0007669"/>
    <property type="project" value="InterPro"/>
</dbReference>
<feature type="coiled-coil region" evidence="1">
    <location>
        <begin position="3"/>
        <end position="119"/>
    </location>
</feature>
<dbReference type="GO" id="GO:0005815">
    <property type="term" value="C:microtubule organizing center"/>
    <property type="evidence" value="ECO:0007669"/>
    <property type="project" value="TreeGrafter"/>
</dbReference>
<feature type="coiled-coil region" evidence="1">
    <location>
        <begin position="190"/>
        <end position="254"/>
    </location>
</feature>
<evidence type="ECO:0000256" key="1">
    <source>
        <dbReference type="SAM" id="Coils"/>
    </source>
</evidence>
<name>A0A1X2GK63_9FUNG</name>
<dbReference type="GO" id="GO:0051959">
    <property type="term" value="F:dynein light intermediate chain binding"/>
    <property type="evidence" value="ECO:0007669"/>
    <property type="project" value="TreeGrafter"/>
</dbReference>
<dbReference type="EMBL" id="MCGT01000011">
    <property type="protein sequence ID" value="ORX55700.1"/>
    <property type="molecule type" value="Genomic_DNA"/>
</dbReference>
<keyword evidence="5" id="KW-1185">Reference proteome</keyword>
<dbReference type="Pfam" id="PF05622">
    <property type="entry name" value="HOOK"/>
    <property type="match status" value="1"/>
</dbReference>
<dbReference type="GO" id="GO:0031122">
    <property type="term" value="P:cytoplasmic microtubule organization"/>
    <property type="evidence" value="ECO:0007669"/>
    <property type="project" value="InterPro"/>
</dbReference>
<evidence type="ECO:0000259" key="3">
    <source>
        <dbReference type="Pfam" id="PF05622"/>
    </source>
</evidence>
<feature type="compositionally biased region" description="Acidic residues" evidence="2">
    <location>
        <begin position="172"/>
        <end position="182"/>
    </location>
</feature>
<protein>
    <recommendedName>
        <fullName evidence="3">Hook C-terminal domain-containing protein</fullName>
    </recommendedName>
</protein>
<dbReference type="PANTHER" id="PTHR18947">
    <property type="entry name" value="HOOK PROTEINS"/>
    <property type="match status" value="1"/>
</dbReference>
<evidence type="ECO:0000256" key="2">
    <source>
        <dbReference type="SAM" id="MobiDB-lite"/>
    </source>
</evidence>
<reference evidence="4 5" key="1">
    <citation type="submission" date="2016-07" db="EMBL/GenBank/DDBJ databases">
        <title>Pervasive Adenine N6-methylation of Active Genes in Fungi.</title>
        <authorList>
            <consortium name="DOE Joint Genome Institute"/>
            <person name="Mondo S.J."/>
            <person name="Dannebaum R.O."/>
            <person name="Kuo R.C."/>
            <person name="Labutti K."/>
            <person name="Haridas S."/>
            <person name="Kuo A."/>
            <person name="Salamov A."/>
            <person name="Ahrendt S.R."/>
            <person name="Lipzen A."/>
            <person name="Sullivan W."/>
            <person name="Andreopoulos W.B."/>
            <person name="Clum A."/>
            <person name="Lindquist E."/>
            <person name="Daum C."/>
            <person name="Ramamoorthy G.K."/>
            <person name="Gryganskyi A."/>
            <person name="Culley D."/>
            <person name="Magnuson J.K."/>
            <person name="James T.Y."/>
            <person name="O'Malley M.A."/>
            <person name="Stajich J.E."/>
            <person name="Spatafora J.W."/>
            <person name="Visel A."/>
            <person name="Grigoriev I.V."/>
        </authorList>
    </citation>
    <scope>NUCLEOTIDE SEQUENCE [LARGE SCALE GENOMIC DNA]</scope>
    <source>
        <strain evidence="4 5">NRRL 3301</strain>
    </source>
</reference>
<feature type="domain" description="Hook C-terminal" evidence="3">
    <location>
        <begin position="5"/>
        <end position="306"/>
    </location>
</feature>
<evidence type="ECO:0000313" key="4">
    <source>
        <dbReference type="EMBL" id="ORX55700.1"/>
    </source>
</evidence>
<dbReference type="STRING" id="101127.A0A1X2GK63"/>
<keyword evidence="1" id="KW-0175">Coiled coil</keyword>
<dbReference type="GO" id="GO:0005737">
    <property type="term" value="C:cytoplasm"/>
    <property type="evidence" value="ECO:0007669"/>
    <property type="project" value="TreeGrafter"/>
</dbReference>
<proteinExistence type="predicted"/>
<dbReference type="Proteomes" id="UP000242146">
    <property type="component" value="Unassembled WGS sequence"/>
</dbReference>
<accession>A0A1X2GK63</accession>